<dbReference type="AlphaFoldDB" id="A0A8H4VPZ0"/>
<evidence type="ECO:0000256" key="2">
    <source>
        <dbReference type="ARBA" id="ARBA00022729"/>
    </source>
</evidence>
<evidence type="ECO:0000256" key="1">
    <source>
        <dbReference type="ARBA" id="ARBA00004240"/>
    </source>
</evidence>
<keyword evidence="6" id="KW-1185">Reference proteome</keyword>
<dbReference type="CDD" id="cd06257">
    <property type="entry name" value="DnaJ"/>
    <property type="match status" value="1"/>
</dbReference>
<evidence type="ECO:0000256" key="3">
    <source>
        <dbReference type="ARBA" id="ARBA00022824"/>
    </source>
</evidence>
<evidence type="ECO:0000313" key="5">
    <source>
        <dbReference type="EMBL" id="KAF4616080.1"/>
    </source>
</evidence>
<dbReference type="InterPro" id="IPR036869">
    <property type="entry name" value="J_dom_sf"/>
</dbReference>
<protein>
    <recommendedName>
        <fullName evidence="4">J domain-containing protein</fullName>
    </recommendedName>
</protein>
<dbReference type="Proteomes" id="UP000521872">
    <property type="component" value="Unassembled WGS sequence"/>
</dbReference>
<sequence>MSRTPESPMETEEVEADIEEGEKVQMARHRKNGMRSCGMSAARPPATQYKLKHGKQSVLWQPTTLRVPSATWPFTKLYSCLKLHGTLKLFEEPFTKLDEIQHNEGRRGSCRLLKAGDEKELLPLIPHTLVQASMPVQASSTTTAKKSKKTAQIDLPLASKVSPQRQKLVRVLCKSFTRLADVAKSSTEYKCQREKWMMWTVLLEGVRRCNLLVKEEFEEAVRTFERAFESSGRSNRDIHQRLQRAQKFLQQKDYYKILDVSRDADAKTIKKAYRKQAKEAHPDKGGSEAKMTLLNEAYEVLSKPQLRQRLDNGEDPWTRCPSRVVIRLRMGNIRLRRSSSRLGQVVEGSLEGREGSNSILVVEGDGHAMYIIWSVVLGSSGMWLVKLVG</sequence>
<comment type="caution">
    <text evidence="5">The sequence shown here is derived from an EMBL/GenBank/DDBJ whole genome shotgun (WGS) entry which is preliminary data.</text>
</comment>
<dbReference type="Pfam" id="PF00226">
    <property type="entry name" value="DnaJ"/>
    <property type="match status" value="1"/>
</dbReference>
<dbReference type="PANTHER" id="PTHR44140:SF2">
    <property type="entry name" value="LD25575P"/>
    <property type="match status" value="1"/>
</dbReference>
<keyword evidence="2" id="KW-0732">Signal</keyword>
<dbReference type="SUPFAM" id="SSF46565">
    <property type="entry name" value="Chaperone J-domain"/>
    <property type="match status" value="1"/>
</dbReference>
<dbReference type="SMART" id="SM00271">
    <property type="entry name" value="DnaJ"/>
    <property type="match status" value="1"/>
</dbReference>
<proteinExistence type="predicted"/>
<dbReference type="Gene3D" id="1.10.287.110">
    <property type="entry name" value="DnaJ domain"/>
    <property type="match status" value="1"/>
</dbReference>
<dbReference type="EMBL" id="JAACJL010000032">
    <property type="protein sequence ID" value="KAF4616080.1"/>
    <property type="molecule type" value="Genomic_DNA"/>
</dbReference>
<evidence type="ECO:0000313" key="6">
    <source>
        <dbReference type="Proteomes" id="UP000521872"/>
    </source>
</evidence>
<dbReference type="PRINTS" id="PR00625">
    <property type="entry name" value="JDOMAIN"/>
</dbReference>
<organism evidence="5 6">
    <name type="scientific">Agrocybe pediades</name>
    <dbReference type="NCBI Taxonomy" id="84607"/>
    <lineage>
        <taxon>Eukaryota</taxon>
        <taxon>Fungi</taxon>
        <taxon>Dikarya</taxon>
        <taxon>Basidiomycota</taxon>
        <taxon>Agaricomycotina</taxon>
        <taxon>Agaricomycetes</taxon>
        <taxon>Agaricomycetidae</taxon>
        <taxon>Agaricales</taxon>
        <taxon>Agaricineae</taxon>
        <taxon>Strophariaceae</taxon>
        <taxon>Agrocybe</taxon>
    </lineage>
</organism>
<keyword evidence="3" id="KW-0256">Endoplasmic reticulum</keyword>
<name>A0A8H4VPZ0_9AGAR</name>
<dbReference type="PANTHER" id="PTHR44140">
    <property type="entry name" value="LD25575P"/>
    <property type="match status" value="1"/>
</dbReference>
<dbReference type="InterPro" id="IPR051727">
    <property type="entry name" value="DnaJ_C3_Co-chaperones"/>
</dbReference>
<dbReference type="GO" id="GO:0051787">
    <property type="term" value="F:misfolded protein binding"/>
    <property type="evidence" value="ECO:0007669"/>
    <property type="project" value="TreeGrafter"/>
</dbReference>
<dbReference type="InterPro" id="IPR001623">
    <property type="entry name" value="DnaJ_domain"/>
</dbReference>
<accession>A0A8H4VPZ0</accession>
<dbReference type="GO" id="GO:0034975">
    <property type="term" value="P:protein folding in endoplasmic reticulum"/>
    <property type="evidence" value="ECO:0007669"/>
    <property type="project" value="TreeGrafter"/>
</dbReference>
<dbReference type="GO" id="GO:0005783">
    <property type="term" value="C:endoplasmic reticulum"/>
    <property type="evidence" value="ECO:0007669"/>
    <property type="project" value="UniProtKB-SubCell"/>
</dbReference>
<comment type="subcellular location">
    <subcellularLocation>
        <location evidence="1">Endoplasmic reticulum</location>
    </subcellularLocation>
</comment>
<reference evidence="5 6" key="1">
    <citation type="submission" date="2019-12" db="EMBL/GenBank/DDBJ databases">
        <authorList>
            <person name="Floudas D."/>
            <person name="Bentzer J."/>
            <person name="Ahren D."/>
            <person name="Johansson T."/>
            <person name="Persson P."/>
            <person name="Tunlid A."/>
        </authorList>
    </citation>
    <scope>NUCLEOTIDE SEQUENCE [LARGE SCALE GENOMIC DNA]</scope>
    <source>
        <strain evidence="5 6">CBS 102.39</strain>
    </source>
</reference>
<dbReference type="PROSITE" id="PS50076">
    <property type="entry name" value="DNAJ_2"/>
    <property type="match status" value="1"/>
</dbReference>
<feature type="domain" description="J" evidence="4">
    <location>
        <begin position="253"/>
        <end position="314"/>
    </location>
</feature>
<dbReference type="GO" id="GO:0051087">
    <property type="term" value="F:protein-folding chaperone binding"/>
    <property type="evidence" value="ECO:0007669"/>
    <property type="project" value="TreeGrafter"/>
</dbReference>
<gene>
    <name evidence="5" type="ORF">D9613_011313</name>
</gene>
<evidence type="ECO:0000259" key="4">
    <source>
        <dbReference type="PROSITE" id="PS50076"/>
    </source>
</evidence>